<evidence type="ECO:0000256" key="5">
    <source>
        <dbReference type="ARBA" id="ARBA00022490"/>
    </source>
</evidence>
<protein>
    <recommendedName>
        <fullName evidence="4 9">ATP phosphoribosyltransferase regulatory subunit</fullName>
    </recommendedName>
</protein>
<keyword evidence="13" id="KW-1185">Reference proteome</keyword>
<evidence type="ECO:0000256" key="1">
    <source>
        <dbReference type="ARBA" id="ARBA00004496"/>
    </source>
</evidence>
<dbReference type="UniPathway" id="UPA00031">
    <property type="reaction ID" value="UER00006"/>
</dbReference>
<comment type="subcellular location">
    <subcellularLocation>
        <location evidence="1 9">Cytoplasm</location>
    </subcellularLocation>
</comment>
<evidence type="ECO:0000256" key="2">
    <source>
        <dbReference type="ARBA" id="ARBA00004667"/>
    </source>
</evidence>
<dbReference type="GO" id="GO:0000105">
    <property type="term" value="P:L-histidine biosynthetic process"/>
    <property type="evidence" value="ECO:0007669"/>
    <property type="project" value="UniProtKB-UniRule"/>
</dbReference>
<comment type="function">
    <text evidence="8 9">Required for the first step of histidine biosynthesis. May allow the feedback regulation of ATP phosphoribosyltransferase activity by histidine.</text>
</comment>
<feature type="binding site" evidence="10">
    <location>
        <begin position="79"/>
        <end position="81"/>
    </location>
    <ligand>
        <name>L-histidine</name>
        <dbReference type="ChEBI" id="CHEBI:57595"/>
    </ligand>
</feature>
<evidence type="ECO:0000256" key="10">
    <source>
        <dbReference type="PIRSR" id="PIRSR001549-1"/>
    </source>
</evidence>
<evidence type="ECO:0000256" key="3">
    <source>
        <dbReference type="ARBA" id="ARBA00005539"/>
    </source>
</evidence>
<dbReference type="InterPro" id="IPR045864">
    <property type="entry name" value="aa-tRNA-synth_II/BPL/LPL"/>
</dbReference>
<dbReference type="GO" id="GO:0004821">
    <property type="term" value="F:histidine-tRNA ligase activity"/>
    <property type="evidence" value="ECO:0007669"/>
    <property type="project" value="TreeGrafter"/>
</dbReference>
<dbReference type="HAMAP" id="MF_00125">
    <property type="entry name" value="HisZ"/>
    <property type="match status" value="1"/>
</dbReference>
<reference evidence="12 13" key="1">
    <citation type="submission" date="2019-08" db="EMBL/GenBank/DDBJ databases">
        <title>In-depth cultivation of the pig gut microbiome towards novel bacterial diversity and tailored functional studies.</title>
        <authorList>
            <person name="Wylensek D."/>
            <person name="Hitch T.C.A."/>
            <person name="Clavel T."/>
        </authorList>
    </citation>
    <scope>NUCLEOTIDE SEQUENCE [LARGE SCALE GENOMIC DNA]</scope>
    <source>
        <strain evidence="12 13">LKV-178-WT-2G</strain>
    </source>
</reference>
<proteinExistence type="inferred from homology"/>
<keyword evidence="12" id="KW-0808">Transferase</keyword>
<dbReference type="Gene3D" id="3.30.930.10">
    <property type="entry name" value="Bira Bifunctional Protein, Domain 2"/>
    <property type="match status" value="1"/>
</dbReference>
<dbReference type="CDD" id="cd00773">
    <property type="entry name" value="HisRS-like_core"/>
    <property type="match status" value="1"/>
</dbReference>
<comment type="similarity">
    <text evidence="3 9">Belongs to the class-II aminoacyl-tRNA synthetase family. HisZ subfamily.</text>
</comment>
<dbReference type="PANTHER" id="PTHR43707">
    <property type="entry name" value="HISTIDYL-TRNA SYNTHETASE"/>
    <property type="match status" value="1"/>
</dbReference>
<evidence type="ECO:0000256" key="9">
    <source>
        <dbReference type="HAMAP-Rule" id="MF_00125"/>
    </source>
</evidence>
<evidence type="ECO:0000313" key="12">
    <source>
        <dbReference type="EMBL" id="MSS01450.1"/>
    </source>
</evidence>
<dbReference type="Pfam" id="PF13393">
    <property type="entry name" value="tRNA-synt_His"/>
    <property type="match status" value="1"/>
</dbReference>
<feature type="binding site" evidence="10">
    <location>
        <begin position="266"/>
        <end position="267"/>
    </location>
    <ligand>
        <name>L-histidine</name>
        <dbReference type="ChEBI" id="CHEBI:57595"/>
    </ligand>
</feature>
<sequence length="367" mass="42912">MEQIQIPEGMRDLILDQCRKKRWLQSKIESIFDSYGYQEVMSPTIEFYSTYSNAYQNIIEEDKYKFFDQNGRILTLRSDMTVPIARVCATKFKDIKPPYRFRYTSNVFKVRQKFRGKQSEVTDCGIECIGLKNSDLEVLLCAIDVMESLQCSYTLEIGNVNFFKKASSYFNLSSQKLSDLINSKSMVELKEFLIESKVDKKAYDFFMKLPFLSGDASILDEAYDLSFNDEIREVILYLKELNHMLEKMGVHHHITYDLGKVPHYKYYTGIIFEGYVAGVGTSVLNGGRYDHLLEKFTDEYPACGFSVKLDYLLDVIQLESQTKMVIYYPASKQIEAYMKARELRNEYSCVECKEYDQDEIIIKEEIR</sequence>
<keyword evidence="5 9" id="KW-0963">Cytoplasm</keyword>
<evidence type="ECO:0000259" key="11">
    <source>
        <dbReference type="Pfam" id="PF13393"/>
    </source>
</evidence>
<dbReference type="GO" id="GO:0016757">
    <property type="term" value="F:glycosyltransferase activity"/>
    <property type="evidence" value="ECO:0007669"/>
    <property type="project" value="UniProtKB-KW"/>
</dbReference>
<dbReference type="InterPro" id="IPR004516">
    <property type="entry name" value="HisRS/HisZ"/>
</dbReference>
<accession>A0A7X2N2U4</accession>
<evidence type="ECO:0000256" key="7">
    <source>
        <dbReference type="ARBA" id="ARBA00023102"/>
    </source>
</evidence>
<dbReference type="PANTHER" id="PTHR43707:SF6">
    <property type="entry name" value="ATP PHOSPHORIBOSYLTRANSFERASE REGULATORY SUBUNIT"/>
    <property type="match status" value="1"/>
</dbReference>
<comment type="subunit">
    <text evidence="9">Heteromultimer composed of HisG and HisZ subunits.</text>
</comment>
<feature type="binding site" evidence="10">
    <location>
        <position position="127"/>
    </location>
    <ligand>
        <name>L-histidine</name>
        <dbReference type="ChEBI" id="CHEBI:57595"/>
    </ligand>
</feature>
<keyword evidence="7 9" id="KW-0368">Histidine biosynthesis</keyword>
<dbReference type="GO" id="GO:0006427">
    <property type="term" value="P:histidyl-tRNA aminoacylation"/>
    <property type="evidence" value="ECO:0007669"/>
    <property type="project" value="TreeGrafter"/>
</dbReference>
<name>A0A7X2N2U4_9FIRM</name>
<dbReference type="NCBIfam" id="TIGR00443">
    <property type="entry name" value="hisZ_biosyn_reg"/>
    <property type="match status" value="1"/>
</dbReference>
<comment type="caution">
    <text evidence="12">The sequence shown here is derived from an EMBL/GenBank/DDBJ whole genome shotgun (WGS) entry which is preliminary data.</text>
</comment>
<dbReference type="GO" id="GO:0140096">
    <property type="term" value="F:catalytic activity, acting on a protein"/>
    <property type="evidence" value="ECO:0007669"/>
    <property type="project" value="UniProtKB-ARBA"/>
</dbReference>
<evidence type="ECO:0000313" key="13">
    <source>
        <dbReference type="Proteomes" id="UP000470082"/>
    </source>
</evidence>
<keyword evidence="12" id="KW-0328">Glycosyltransferase</keyword>
<organism evidence="12 13">
    <name type="scientific">Floccifex porci</name>
    <dbReference type="NCBI Taxonomy" id="2606629"/>
    <lineage>
        <taxon>Bacteria</taxon>
        <taxon>Bacillati</taxon>
        <taxon>Bacillota</taxon>
        <taxon>Erysipelotrichia</taxon>
        <taxon>Erysipelotrichales</taxon>
        <taxon>Erysipelotrichaceae</taxon>
        <taxon>Floccifex</taxon>
    </lineage>
</organism>
<evidence type="ECO:0000256" key="6">
    <source>
        <dbReference type="ARBA" id="ARBA00022605"/>
    </source>
</evidence>
<gene>
    <name evidence="9 12" type="primary">hisZ</name>
    <name evidence="12" type="ORF">FYJ50_04935</name>
</gene>
<dbReference type="InterPro" id="IPR041715">
    <property type="entry name" value="HisRS-like_core"/>
</dbReference>
<dbReference type="InterPro" id="IPR004517">
    <property type="entry name" value="HisZ"/>
</dbReference>
<comment type="pathway">
    <text evidence="2 9">Amino-acid biosynthesis; L-histidine biosynthesis; L-histidine from 5-phospho-alpha-D-ribose 1-diphosphate: step 1/9.</text>
</comment>
<evidence type="ECO:0000256" key="4">
    <source>
        <dbReference type="ARBA" id="ARBA00020397"/>
    </source>
</evidence>
<keyword evidence="6 9" id="KW-0028">Amino-acid biosynthesis</keyword>
<dbReference type="AlphaFoldDB" id="A0A7X2N2U4"/>
<dbReference type="GO" id="GO:0005737">
    <property type="term" value="C:cytoplasm"/>
    <property type="evidence" value="ECO:0007669"/>
    <property type="project" value="UniProtKB-SubCell"/>
</dbReference>
<evidence type="ECO:0000256" key="8">
    <source>
        <dbReference type="ARBA" id="ARBA00025246"/>
    </source>
</evidence>
<dbReference type="Proteomes" id="UP000470082">
    <property type="component" value="Unassembled WGS sequence"/>
</dbReference>
<feature type="domain" description="Class II Histidinyl-tRNA synthetase (HisRS)-like catalytic core" evidence="11">
    <location>
        <begin position="9"/>
        <end position="311"/>
    </location>
</feature>
<dbReference type="PIRSF" id="PIRSF001549">
    <property type="entry name" value="His-tRNA_synth"/>
    <property type="match status" value="1"/>
</dbReference>
<comment type="miscellaneous">
    <text evidence="9">This function is generally fulfilled by the C-terminal part of HisG, which is missing in some bacteria such as this one.</text>
</comment>
<dbReference type="EMBL" id="VUMM01000007">
    <property type="protein sequence ID" value="MSS01450.1"/>
    <property type="molecule type" value="Genomic_DNA"/>
</dbReference>
<dbReference type="SUPFAM" id="SSF55681">
    <property type="entry name" value="Class II aaRS and biotin synthetases"/>
    <property type="match status" value="1"/>
</dbReference>
<dbReference type="RefSeq" id="WP_154459986.1">
    <property type="nucleotide sequence ID" value="NZ_VUMM01000007.1"/>
</dbReference>